<keyword evidence="2" id="KW-1185">Reference proteome</keyword>
<gene>
    <name evidence="1" type="ORF">J2S06_002878</name>
</gene>
<organism evidence="1 2">
    <name type="scientific">Aeribacillus alveayuensis</name>
    <dbReference type="NCBI Taxonomy" id="279215"/>
    <lineage>
        <taxon>Bacteria</taxon>
        <taxon>Bacillati</taxon>
        <taxon>Bacillota</taxon>
        <taxon>Bacilli</taxon>
        <taxon>Bacillales</taxon>
        <taxon>Bacillaceae</taxon>
        <taxon>Aeribacillus</taxon>
    </lineage>
</organism>
<dbReference type="RefSeq" id="WP_419152730.1">
    <property type="nucleotide sequence ID" value="NZ_JAUSTR010000023.1"/>
</dbReference>
<protein>
    <submittedName>
        <fullName evidence="1">Uncharacterized protein</fullName>
    </submittedName>
</protein>
<accession>A0ABT9VS09</accession>
<dbReference type="EMBL" id="JAUSTR010000023">
    <property type="protein sequence ID" value="MDQ0163767.1"/>
    <property type="molecule type" value="Genomic_DNA"/>
</dbReference>
<evidence type="ECO:0000313" key="1">
    <source>
        <dbReference type="EMBL" id="MDQ0163767.1"/>
    </source>
</evidence>
<sequence>MVINNNVFEEFFDINKYIPQTLDLITCNDGSVFYLTNGKLLGPTAWVLKGATIDSSKVYLKYQGFT</sequence>
<reference evidence="1 2" key="1">
    <citation type="submission" date="2023-07" db="EMBL/GenBank/DDBJ databases">
        <title>Genomic Encyclopedia of Type Strains, Phase IV (KMG-IV): sequencing the most valuable type-strain genomes for metagenomic binning, comparative biology and taxonomic classification.</title>
        <authorList>
            <person name="Goeker M."/>
        </authorList>
    </citation>
    <scope>NUCLEOTIDE SEQUENCE [LARGE SCALE GENOMIC DNA]</scope>
    <source>
        <strain evidence="1 2">DSM 19092</strain>
    </source>
</reference>
<dbReference type="Proteomes" id="UP001225646">
    <property type="component" value="Unassembled WGS sequence"/>
</dbReference>
<evidence type="ECO:0000313" key="2">
    <source>
        <dbReference type="Proteomes" id="UP001225646"/>
    </source>
</evidence>
<comment type="caution">
    <text evidence="1">The sequence shown here is derived from an EMBL/GenBank/DDBJ whole genome shotgun (WGS) entry which is preliminary data.</text>
</comment>
<proteinExistence type="predicted"/>
<name>A0ABT9VS09_9BACI</name>